<sequence>MVLTKVQLAGGLRYNIPKYPNSYMELSPDLESSGTLLAISISAKDILDTSLLKLDTLALPGGRALPGVAGGRLPAVSFSNTSFQNISFYLGPKIFGIFIPIKTLGPITAIITSRYYTGTNRVGNISLVGNDANGENAGVLLMLDLTTTVKNQIQSVAKKYALD</sequence>
<evidence type="ECO:0000313" key="1">
    <source>
        <dbReference type="EMBL" id="MEA9355620.1"/>
    </source>
</evidence>
<dbReference type="Proteomes" id="UP001302274">
    <property type="component" value="Unassembled WGS sequence"/>
</dbReference>
<name>A0ABU5VVG9_9BACT</name>
<keyword evidence="2" id="KW-1185">Reference proteome</keyword>
<dbReference type="RefSeq" id="WP_323575236.1">
    <property type="nucleotide sequence ID" value="NZ_JAYGJQ010000001.1"/>
</dbReference>
<comment type="caution">
    <text evidence="1">The sequence shown here is derived from an EMBL/GenBank/DDBJ whole genome shotgun (WGS) entry which is preliminary data.</text>
</comment>
<accession>A0ABU5VVG9</accession>
<organism evidence="1 2">
    <name type="scientific">Bacteriovorax antarcticus</name>
    <dbReference type="NCBI Taxonomy" id="3088717"/>
    <lineage>
        <taxon>Bacteria</taxon>
        <taxon>Pseudomonadati</taxon>
        <taxon>Bdellovibrionota</taxon>
        <taxon>Bacteriovoracia</taxon>
        <taxon>Bacteriovoracales</taxon>
        <taxon>Bacteriovoracaceae</taxon>
        <taxon>Bacteriovorax</taxon>
    </lineage>
</organism>
<dbReference type="EMBL" id="JAYGJQ010000001">
    <property type="protein sequence ID" value="MEA9355620.1"/>
    <property type="molecule type" value="Genomic_DNA"/>
</dbReference>
<gene>
    <name evidence="1" type="ORF">SHI21_05395</name>
</gene>
<reference evidence="1 2" key="1">
    <citation type="submission" date="2023-11" db="EMBL/GenBank/DDBJ databases">
        <title>A Novel Polar Bacteriovorax (B. antarcticus) Isolated from the Biocrust in Antarctica.</title>
        <authorList>
            <person name="Mun W."/>
            <person name="Choi S.Y."/>
            <person name="Mitchell R.J."/>
        </authorList>
    </citation>
    <scope>NUCLEOTIDE SEQUENCE [LARGE SCALE GENOMIC DNA]</scope>
    <source>
        <strain evidence="1 2">PP10</strain>
    </source>
</reference>
<proteinExistence type="predicted"/>
<protein>
    <submittedName>
        <fullName evidence="1">Uncharacterized protein</fullName>
    </submittedName>
</protein>
<evidence type="ECO:0000313" key="2">
    <source>
        <dbReference type="Proteomes" id="UP001302274"/>
    </source>
</evidence>